<proteinExistence type="predicted"/>
<reference evidence="3 4" key="1">
    <citation type="journal article" date="2018" name="Front. Microbiol.">
        <title>Prospects for Fungal Bioremediation of Acidic Radioactive Waste Sites: Characterization and Genome Sequence of Rhodotorula taiwanensis MD1149.</title>
        <authorList>
            <person name="Tkavc R."/>
            <person name="Matrosova V.Y."/>
            <person name="Grichenko O.E."/>
            <person name="Gostincar C."/>
            <person name="Volpe R.P."/>
            <person name="Klimenkova P."/>
            <person name="Gaidamakova E.K."/>
            <person name="Zhou C.E."/>
            <person name="Stewart B.J."/>
            <person name="Lyman M.G."/>
            <person name="Malfatti S.A."/>
            <person name="Rubinfeld B."/>
            <person name="Courtot M."/>
            <person name="Singh J."/>
            <person name="Dalgard C.L."/>
            <person name="Hamilton T."/>
            <person name="Frey K.G."/>
            <person name="Gunde-Cimerman N."/>
            <person name="Dugan L."/>
            <person name="Daly M.J."/>
        </authorList>
    </citation>
    <scope>NUCLEOTIDE SEQUENCE [LARGE SCALE GENOMIC DNA]</scope>
    <source>
        <strain evidence="3 4">MD1149</strain>
    </source>
</reference>
<accession>A0A2S5B4K1</accession>
<sequence>MPHKRQKRSVRLETQKAIGYNNPPTAADSLLPIQSTSKDGSGATGDAVLAPVKSNKRRKRSHSAAGGAAPSTDYGGVSKSAFRILNAVKLREDYHAQKKRRAEEQAKTDKAANKPVQPALTPLPHESLSSFNRRVEQAMRGSVRAAIKESSMTGQKKKDRKGKGKKTDEEGGEGGDDEIAEEDAAPVKRGRDGKPLLKKGTKATPEDSVDPFAKRKKRPAADGDVGDAADPPGPNAPRNITGKTEFDTLSQRRRIGDVVQAPPTLADPARKGLMAKVLGPGGAAACGVPPPSAGGTFRLAGAEAPVGSSRLPINPAMKAMMDAERERAVKTYRELKEQREQEKRAR</sequence>
<evidence type="ECO:0000313" key="4">
    <source>
        <dbReference type="Proteomes" id="UP000237144"/>
    </source>
</evidence>
<dbReference type="AlphaFoldDB" id="A0A2S5B4K1"/>
<feature type="compositionally biased region" description="Basic residues" evidence="2">
    <location>
        <begin position="155"/>
        <end position="164"/>
    </location>
</feature>
<feature type="compositionally biased region" description="Basic and acidic residues" evidence="2">
    <location>
        <begin position="185"/>
        <end position="195"/>
    </location>
</feature>
<gene>
    <name evidence="3" type="ORF">BMF94_5072</name>
</gene>
<protein>
    <submittedName>
        <fullName evidence="3">Uncharacterized protein</fullName>
    </submittedName>
</protein>
<evidence type="ECO:0000313" key="3">
    <source>
        <dbReference type="EMBL" id="POY71712.1"/>
    </source>
</evidence>
<dbReference type="STRING" id="741276.A0A2S5B4K1"/>
<organism evidence="3 4">
    <name type="scientific">Rhodotorula taiwanensis</name>
    <dbReference type="NCBI Taxonomy" id="741276"/>
    <lineage>
        <taxon>Eukaryota</taxon>
        <taxon>Fungi</taxon>
        <taxon>Dikarya</taxon>
        <taxon>Basidiomycota</taxon>
        <taxon>Pucciniomycotina</taxon>
        <taxon>Microbotryomycetes</taxon>
        <taxon>Sporidiobolales</taxon>
        <taxon>Sporidiobolaceae</taxon>
        <taxon>Rhodotorula</taxon>
    </lineage>
</organism>
<keyword evidence="1" id="KW-0175">Coiled coil</keyword>
<keyword evidence="4" id="KW-1185">Reference proteome</keyword>
<feature type="region of interest" description="Disordered" evidence="2">
    <location>
        <begin position="95"/>
        <end position="265"/>
    </location>
</feature>
<feature type="region of interest" description="Disordered" evidence="2">
    <location>
        <begin position="1"/>
        <end position="78"/>
    </location>
</feature>
<dbReference type="EMBL" id="PJQD01000072">
    <property type="protein sequence ID" value="POY71712.1"/>
    <property type="molecule type" value="Genomic_DNA"/>
</dbReference>
<evidence type="ECO:0000256" key="2">
    <source>
        <dbReference type="SAM" id="MobiDB-lite"/>
    </source>
</evidence>
<feature type="compositionally biased region" description="Basic and acidic residues" evidence="2">
    <location>
        <begin position="95"/>
        <end position="112"/>
    </location>
</feature>
<dbReference type="OrthoDB" id="5876637at2759"/>
<feature type="compositionally biased region" description="Acidic residues" evidence="2">
    <location>
        <begin position="170"/>
        <end position="184"/>
    </location>
</feature>
<comment type="caution">
    <text evidence="3">The sequence shown here is derived from an EMBL/GenBank/DDBJ whole genome shotgun (WGS) entry which is preliminary data.</text>
</comment>
<dbReference type="Proteomes" id="UP000237144">
    <property type="component" value="Unassembled WGS sequence"/>
</dbReference>
<name>A0A2S5B4K1_9BASI</name>
<feature type="coiled-coil region" evidence="1">
    <location>
        <begin position="318"/>
        <end position="345"/>
    </location>
</feature>
<evidence type="ECO:0000256" key="1">
    <source>
        <dbReference type="SAM" id="Coils"/>
    </source>
</evidence>